<feature type="region of interest" description="Disordered" evidence="1">
    <location>
        <begin position="470"/>
        <end position="505"/>
    </location>
</feature>
<dbReference type="KEGG" id="ela:UCREL1_2975"/>
<dbReference type="SUPFAM" id="SSF51905">
    <property type="entry name" value="FAD/NAD(P)-binding domain"/>
    <property type="match status" value="1"/>
</dbReference>
<evidence type="ECO:0000259" key="2">
    <source>
        <dbReference type="Pfam" id="PF01593"/>
    </source>
</evidence>
<dbReference type="InterPro" id="IPR036188">
    <property type="entry name" value="FAD/NAD-bd_sf"/>
</dbReference>
<feature type="compositionally biased region" description="Low complexity" evidence="1">
    <location>
        <begin position="484"/>
        <end position="495"/>
    </location>
</feature>
<evidence type="ECO:0000313" key="3">
    <source>
        <dbReference type="EMBL" id="EMR69994.1"/>
    </source>
</evidence>
<evidence type="ECO:0000313" key="4">
    <source>
        <dbReference type="Proteomes" id="UP000012174"/>
    </source>
</evidence>
<dbReference type="OMA" id="NKITIMM"/>
<dbReference type="OrthoDB" id="438553at2759"/>
<dbReference type="HOGENOM" id="CLU_009629_1_0_1"/>
<dbReference type="PANTHER" id="PTHR42923:SF3">
    <property type="entry name" value="PROTOPORPHYRINOGEN OXIDASE"/>
    <property type="match status" value="1"/>
</dbReference>
<dbReference type="GO" id="GO:0004729">
    <property type="term" value="F:oxygen-dependent protoporphyrinogen oxidase activity"/>
    <property type="evidence" value="ECO:0007669"/>
    <property type="project" value="TreeGrafter"/>
</dbReference>
<accession>M7STX5</accession>
<feature type="region of interest" description="Disordered" evidence="1">
    <location>
        <begin position="1"/>
        <end position="52"/>
    </location>
</feature>
<protein>
    <submittedName>
        <fullName evidence="3">Putative protoporphyrinogen oxidase protein</fullName>
    </submittedName>
</protein>
<gene>
    <name evidence="3" type="ORF">UCREL1_2975</name>
</gene>
<keyword evidence="4" id="KW-1185">Reference proteome</keyword>
<reference evidence="4" key="1">
    <citation type="journal article" date="2013" name="Genome Announc.">
        <title>Draft genome sequence of the grapevine dieback fungus Eutypa lata UCR-EL1.</title>
        <authorList>
            <person name="Blanco-Ulate B."/>
            <person name="Rolshausen P.E."/>
            <person name="Cantu D."/>
        </authorList>
    </citation>
    <scope>NUCLEOTIDE SEQUENCE [LARGE SCALE GENOMIC DNA]</scope>
    <source>
        <strain evidence="4">UCR-EL1</strain>
    </source>
</reference>
<dbReference type="STRING" id="1287681.M7STX5"/>
<dbReference type="GO" id="GO:0005743">
    <property type="term" value="C:mitochondrial inner membrane"/>
    <property type="evidence" value="ECO:0007669"/>
    <property type="project" value="TreeGrafter"/>
</dbReference>
<evidence type="ECO:0000256" key="1">
    <source>
        <dbReference type="SAM" id="MobiDB-lite"/>
    </source>
</evidence>
<dbReference type="InterPro" id="IPR050464">
    <property type="entry name" value="Zeta_carotene_desat/Oxidored"/>
</dbReference>
<dbReference type="Proteomes" id="UP000012174">
    <property type="component" value="Unassembled WGS sequence"/>
</dbReference>
<feature type="compositionally biased region" description="Basic and acidic residues" evidence="1">
    <location>
        <begin position="26"/>
        <end position="37"/>
    </location>
</feature>
<dbReference type="eggNOG" id="KOG1276">
    <property type="taxonomic scope" value="Eukaryota"/>
</dbReference>
<feature type="domain" description="Amine oxidase" evidence="2">
    <location>
        <begin position="60"/>
        <end position="521"/>
    </location>
</feature>
<dbReference type="Gene3D" id="3.50.50.60">
    <property type="entry name" value="FAD/NAD(P)-binding domain"/>
    <property type="match status" value="1"/>
</dbReference>
<dbReference type="InterPro" id="IPR002937">
    <property type="entry name" value="Amino_oxidase"/>
</dbReference>
<dbReference type="AlphaFoldDB" id="M7STX5"/>
<sequence>MKVPTATTTANKNPNTGAPTKTWSVSRRDDSSKDKRPGPQSSAPKTPRPKKKIAVLGGGITGLTTAHYLARYGGPDVHVTLYEASEHLGGWIDSVRVPAGSGGGDGEVLLQRGPRMLRSGAKSHRYDDLVLYDVIASLNLQSSMRHPVGPSSSRYIFYPDHLVKLPSPADLTSPSGLLSTIQGVTNEPLFDGCFGAGLNLFTKTGSFSGLMPWRVDDRLESSLRKQQERWFGTGKGNNGDESVGAFLTRLFGGDDRPVRNLVSAVLHGIYGGDAWRLSAKHTILDRLWYQAAAPRPKDQVWMPRKDWFLLFELMDGGGPINANADAIVAMAERAVDGGWSLLAFEDGLVTLVRALVKDLQTRANVEVRTGTKADGLVAVDDGVVVKSSSKTAAAGCQPAQRETQYDHVISTLFSKDLAELAQPAGTLPSLAETHAVTIMVVNLWYPGQDLLAHNHGFGYLVPSSTPDNDEGTLGVLFDSDLDPTDPAANPNPTTTSESKPQPHPAGTKLTVMLGGHHWDGWRHFPTEEAGIAMARAAVHKHLGIDPDPAVNPVEARAKLCRDCLPQHFVGHRGRMAAAHEELAHAFKGRLSVAGPSYTTVGVIPAMRAGWEAALKVVRPGRAALWSAPVVGGSTQKDGDRRMVLASGKKITDGMLVSWMKWWGRRLFPTLPDENVMLSVNPVARDGGGAVTEEVQKNKTTTAAEHKEVQQPPLNLQRHTGLEEFAEPEISTMIPVLKSDLYFRSWTNSYRRLKTDDNNHDGDDDDDVGGSHENQRHAVVGQEVKVIEDGKVWKGPSTKEVCRVVPPRNVNTI</sequence>
<feature type="compositionally biased region" description="Low complexity" evidence="1">
    <location>
        <begin position="1"/>
        <end position="20"/>
    </location>
</feature>
<dbReference type="SUPFAM" id="SSF54373">
    <property type="entry name" value="FAD-linked reductases, C-terminal domain"/>
    <property type="match status" value="1"/>
</dbReference>
<dbReference type="Pfam" id="PF01593">
    <property type="entry name" value="Amino_oxidase"/>
    <property type="match status" value="1"/>
</dbReference>
<proteinExistence type="predicted"/>
<name>M7STX5_EUTLA</name>
<dbReference type="EMBL" id="KB705985">
    <property type="protein sequence ID" value="EMR69994.1"/>
    <property type="molecule type" value="Genomic_DNA"/>
</dbReference>
<organism evidence="3 4">
    <name type="scientific">Eutypa lata (strain UCR-EL1)</name>
    <name type="common">Grapevine dieback disease fungus</name>
    <name type="synonym">Eutypa armeniacae</name>
    <dbReference type="NCBI Taxonomy" id="1287681"/>
    <lineage>
        <taxon>Eukaryota</taxon>
        <taxon>Fungi</taxon>
        <taxon>Dikarya</taxon>
        <taxon>Ascomycota</taxon>
        <taxon>Pezizomycotina</taxon>
        <taxon>Sordariomycetes</taxon>
        <taxon>Xylariomycetidae</taxon>
        <taxon>Xylariales</taxon>
        <taxon>Diatrypaceae</taxon>
        <taxon>Eutypa</taxon>
    </lineage>
</organism>
<feature type="region of interest" description="Disordered" evidence="1">
    <location>
        <begin position="752"/>
        <end position="779"/>
    </location>
</feature>
<dbReference type="PANTHER" id="PTHR42923">
    <property type="entry name" value="PROTOPORPHYRINOGEN OXIDASE"/>
    <property type="match status" value="1"/>
</dbReference>